<dbReference type="InterPro" id="IPR029063">
    <property type="entry name" value="SAM-dependent_MTases_sf"/>
</dbReference>
<dbReference type="SUPFAM" id="SSF53335">
    <property type="entry name" value="S-adenosyl-L-methionine-dependent methyltransferases"/>
    <property type="match status" value="1"/>
</dbReference>
<evidence type="ECO:0000313" key="3">
    <source>
        <dbReference type="EMBL" id="OGZ34601.1"/>
    </source>
</evidence>
<protein>
    <recommendedName>
        <fullName evidence="5">PABS domain-containing protein</fullName>
    </recommendedName>
</protein>
<evidence type="ECO:0008006" key="5">
    <source>
        <dbReference type="Google" id="ProtNLM"/>
    </source>
</evidence>
<reference evidence="3 4" key="1">
    <citation type="journal article" date="2016" name="Nat. Commun.">
        <title>Thousands of microbial genomes shed light on interconnected biogeochemical processes in an aquifer system.</title>
        <authorList>
            <person name="Anantharaman K."/>
            <person name="Brown C.T."/>
            <person name="Hug L.A."/>
            <person name="Sharon I."/>
            <person name="Castelle C.J."/>
            <person name="Probst A.J."/>
            <person name="Thomas B.C."/>
            <person name="Singh A."/>
            <person name="Wilkins M.J."/>
            <person name="Karaoz U."/>
            <person name="Brodie E.L."/>
            <person name="Williams K.H."/>
            <person name="Hubbard S.S."/>
            <person name="Banfield J.F."/>
        </authorList>
    </citation>
    <scope>NUCLEOTIDE SEQUENCE [LARGE SCALE GENOMIC DNA]</scope>
</reference>
<dbReference type="Proteomes" id="UP000179099">
    <property type="component" value="Unassembled WGS sequence"/>
</dbReference>
<accession>A0A1G2FAL3</accession>
<dbReference type="PANTHER" id="PTHR43317">
    <property type="entry name" value="THERMOSPERMINE SYNTHASE ACAULIS5"/>
    <property type="match status" value="1"/>
</dbReference>
<evidence type="ECO:0000256" key="1">
    <source>
        <dbReference type="ARBA" id="ARBA00023115"/>
    </source>
</evidence>
<gene>
    <name evidence="3" type="ORF">A2Y98_00345</name>
</gene>
<sequence>MEKSSIKNYFLYFTLFVSGGVILIIEIAGTRILAPFFGSTIFVWSSLITTTLGFLALGYFLGGVLADKYPKAYCFYFAIFLGGGAALLLIKLNQHLLVFSDKFGFKFGPLVSSALLFALPLLLLSMAGPFAIRLLSREREHSGHVSGMVFGISTVGSLAGALIAGFYLVPNFSLSNVFVFSVAAIMFISGSGLILEKAPRWMIALAIVLFALFLAIPFLKYGQAKEGVSIIEKDQSFYSDLKVVELPYIKTVLMDGAPQSVFGKIKGEVFAQETEQIRRLLEESYEPDAKVLVLGFGVGTAADIFPKELQIDYIELDPKMIELAEEHFAFSLDGNDRIIISDARSFLRKTEKKYDLIFADLYHASAIPLHTHTKEALELAKERLNPEGIFLSNLVAGPKSELAASVIKTMKQVFPKVLTSARLGEEEKEVTNILAYGILDENFEPYFKFRHKKFEIDDSAGSVITDDKNPMETLSLERFGEFRKSAISVFGYQPLFAI</sequence>
<comment type="caution">
    <text evidence="3">The sequence shown here is derived from an EMBL/GenBank/DDBJ whole genome shotgun (WGS) entry which is preliminary data.</text>
</comment>
<dbReference type="Gene3D" id="3.40.50.150">
    <property type="entry name" value="Vaccinia Virus protein VP39"/>
    <property type="match status" value="1"/>
</dbReference>
<dbReference type="EMBL" id="MHMW01000005">
    <property type="protein sequence ID" value="OGZ34601.1"/>
    <property type="molecule type" value="Genomic_DNA"/>
</dbReference>
<feature type="transmembrane region" description="Helical" evidence="2">
    <location>
        <begin position="147"/>
        <end position="168"/>
    </location>
</feature>
<feature type="transmembrane region" description="Helical" evidence="2">
    <location>
        <begin position="41"/>
        <end position="61"/>
    </location>
</feature>
<keyword evidence="2" id="KW-1133">Transmembrane helix</keyword>
<feature type="transmembrane region" description="Helical" evidence="2">
    <location>
        <begin position="174"/>
        <end position="194"/>
    </location>
</feature>
<feature type="transmembrane region" description="Helical" evidence="2">
    <location>
        <begin position="73"/>
        <end position="90"/>
    </location>
</feature>
<dbReference type="Pfam" id="PF01564">
    <property type="entry name" value="Spermine_synth"/>
    <property type="match status" value="1"/>
</dbReference>
<feature type="transmembrane region" description="Helical" evidence="2">
    <location>
        <begin position="201"/>
        <end position="219"/>
    </location>
</feature>
<keyword evidence="2" id="KW-0472">Membrane</keyword>
<dbReference type="STRING" id="1801992.A2Y98_00345"/>
<dbReference type="NCBIfam" id="NF037959">
    <property type="entry name" value="MFS_SpdSyn"/>
    <property type="match status" value="1"/>
</dbReference>
<feature type="transmembrane region" description="Helical" evidence="2">
    <location>
        <begin position="110"/>
        <end position="135"/>
    </location>
</feature>
<dbReference type="GO" id="GO:0010487">
    <property type="term" value="F:thermospermine synthase activity"/>
    <property type="evidence" value="ECO:0007669"/>
    <property type="project" value="TreeGrafter"/>
</dbReference>
<evidence type="ECO:0000313" key="4">
    <source>
        <dbReference type="Proteomes" id="UP000179099"/>
    </source>
</evidence>
<dbReference type="GO" id="GO:0006596">
    <property type="term" value="P:polyamine biosynthetic process"/>
    <property type="evidence" value="ECO:0007669"/>
    <property type="project" value="UniProtKB-KW"/>
</dbReference>
<dbReference type="PANTHER" id="PTHR43317:SF1">
    <property type="entry name" value="THERMOSPERMINE SYNTHASE ACAULIS5"/>
    <property type="match status" value="1"/>
</dbReference>
<name>A0A1G2FAL3_9BACT</name>
<keyword evidence="1" id="KW-0620">Polyamine biosynthesis</keyword>
<evidence type="ECO:0000256" key="2">
    <source>
        <dbReference type="SAM" id="Phobius"/>
    </source>
</evidence>
<proteinExistence type="predicted"/>
<keyword evidence="2" id="KW-0812">Transmembrane</keyword>
<organism evidence="3 4">
    <name type="scientific">Candidatus Portnoybacteria bacterium RBG_19FT_COMBO_36_7</name>
    <dbReference type="NCBI Taxonomy" id="1801992"/>
    <lineage>
        <taxon>Bacteria</taxon>
        <taxon>Candidatus Portnoyibacteriota</taxon>
    </lineage>
</organism>
<dbReference type="CDD" id="cd02440">
    <property type="entry name" value="AdoMet_MTases"/>
    <property type="match status" value="1"/>
</dbReference>
<dbReference type="AlphaFoldDB" id="A0A1G2FAL3"/>
<feature type="transmembrane region" description="Helical" evidence="2">
    <location>
        <begin position="9"/>
        <end position="29"/>
    </location>
</feature>